<gene>
    <name evidence="5" type="ORF">E1301_Tti014278</name>
</gene>
<dbReference type="Proteomes" id="UP000324632">
    <property type="component" value="Chromosome 4"/>
</dbReference>
<dbReference type="GO" id="GO:0005525">
    <property type="term" value="F:GTP binding"/>
    <property type="evidence" value="ECO:0007669"/>
    <property type="project" value="UniProtKB-KW"/>
</dbReference>
<sequence length="299" mass="32171">MTERRGSMDNPHTDLRIVLLGKTGSGKSSSGNTILKSDLFLAKQAPVPVTGSCQKENVDQGEWTISVIDTPGLFDTSMTQEKLKSEIEKCVEMSVPGPHVFLLVIRLDVRFTEEEKNSVKWIQKNYGEDAVKYTIILFTHADVLEDETLEEYVKQSNDITALLNQYGNRYHSFNNKNKGNQDQVRKLLEKIDQMVKGNGGMYYTNDMYKEAQRRIDQENFRRKAIEYGTTALTVVGAVAGGGAAIAGAAGAAEAGAAAAAGFRMAAGAVEAAGTAGTAEAAAAGLKIAVTAVVAKGTLR</sequence>
<dbReference type="PANTHER" id="PTHR10903">
    <property type="entry name" value="GTPASE, IMAP FAMILY MEMBER-RELATED"/>
    <property type="match status" value="1"/>
</dbReference>
<protein>
    <submittedName>
        <fullName evidence="5">GTPase IMAP family member 7</fullName>
    </submittedName>
</protein>
<organism evidence="5 6">
    <name type="scientific">Triplophysa tibetana</name>
    <dbReference type="NCBI Taxonomy" id="1572043"/>
    <lineage>
        <taxon>Eukaryota</taxon>
        <taxon>Metazoa</taxon>
        <taxon>Chordata</taxon>
        <taxon>Craniata</taxon>
        <taxon>Vertebrata</taxon>
        <taxon>Euteleostomi</taxon>
        <taxon>Actinopterygii</taxon>
        <taxon>Neopterygii</taxon>
        <taxon>Teleostei</taxon>
        <taxon>Ostariophysi</taxon>
        <taxon>Cypriniformes</taxon>
        <taxon>Nemacheilidae</taxon>
        <taxon>Triplophysa</taxon>
    </lineage>
</organism>
<accession>A0A5A9PL65</accession>
<dbReference type="AlphaFoldDB" id="A0A5A9PL65"/>
<dbReference type="PANTHER" id="PTHR10903:SF188">
    <property type="entry name" value="GTPASE IMAP FAMILY MEMBER 2-LIKE-RELATED"/>
    <property type="match status" value="1"/>
</dbReference>
<keyword evidence="3" id="KW-0342">GTP-binding</keyword>
<name>A0A5A9PL65_9TELE</name>
<reference evidence="5 6" key="1">
    <citation type="journal article" date="2019" name="Mol. Ecol. Resour.">
        <title>Chromosome-level genome assembly of Triplophysa tibetana, a fish adapted to the harsh high-altitude environment of the Tibetan Plateau.</title>
        <authorList>
            <person name="Yang X."/>
            <person name="Liu H."/>
            <person name="Ma Z."/>
            <person name="Zou Y."/>
            <person name="Zou M."/>
            <person name="Mao Y."/>
            <person name="Li X."/>
            <person name="Wang H."/>
            <person name="Chen T."/>
            <person name="Wang W."/>
            <person name="Yang R."/>
        </authorList>
    </citation>
    <scope>NUCLEOTIDE SEQUENCE [LARGE SCALE GENOMIC DNA]</scope>
    <source>
        <strain evidence="5">TTIB1903HZAU</strain>
        <tissue evidence="5">Muscle</tissue>
    </source>
</reference>
<evidence type="ECO:0000256" key="3">
    <source>
        <dbReference type="ARBA" id="ARBA00023134"/>
    </source>
</evidence>
<dbReference type="SUPFAM" id="SSF52540">
    <property type="entry name" value="P-loop containing nucleoside triphosphate hydrolases"/>
    <property type="match status" value="1"/>
</dbReference>
<dbReference type="Pfam" id="PF04548">
    <property type="entry name" value="AIG1"/>
    <property type="match status" value="1"/>
</dbReference>
<dbReference type="EMBL" id="SOYY01000004">
    <property type="protein sequence ID" value="KAA0721749.1"/>
    <property type="molecule type" value="Genomic_DNA"/>
</dbReference>
<dbReference type="InterPro" id="IPR045058">
    <property type="entry name" value="GIMA/IAN/Toc"/>
</dbReference>
<dbReference type="Gene3D" id="3.40.50.300">
    <property type="entry name" value="P-loop containing nucleotide triphosphate hydrolases"/>
    <property type="match status" value="1"/>
</dbReference>
<feature type="domain" description="AIG1-type G" evidence="4">
    <location>
        <begin position="12"/>
        <end position="212"/>
    </location>
</feature>
<evidence type="ECO:0000313" key="6">
    <source>
        <dbReference type="Proteomes" id="UP000324632"/>
    </source>
</evidence>
<keyword evidence="6" id="KW-1185">Reference proteome</keyword>
<dbReference type="PROSITE" id="PS51720">
    <property type="entry name" value="G_AIG1"/>
    <property type="match status" value="1"/>
</dbReference>
<comment type="caution">
    <text evidence="5">The sequence shown here is derived from an EMBL/GenBank/DDBJ whole genome shotgun (WGS) entry which is preliminary data.</text>
</comment>
<evidence type="ECO:0000259" key="4">
    <source>
        <dbReference type="PROSITE" id="PS51720"/>
    </source>
</evidence>
<evidence type="ECO:0000256" key="2">
    <source>
        <dbReference type="ARBA" id="ARBA00022741"/>
    </source>
</evidence>
<evidence type="ECO:0000256" key="1">
    <source>
        <dbReference type="ARBA" id="ARBA00008535"/>
    </source>
</evidence>
<comment type="similarity">
    <text evidence="1">Belongs to the TRAFAC class TrmE-Era-EngA-EngB-Septin-like GTPase superfamily. AIG1/Toc34/Toc159-like paraseptin GTPase family. IAN subfamily.</text>
</comment>
<dbReference type="InterPro" id="IPR006703">
    <property type="entry name" value="G_AIG1"/>
</dbReference>
<dbReference type="InterPro" id="IPR027417">
    <property type="entry name" value="P-loop_NTPase"/>
</dbReference>
<evidence type="ECO:0000313" key="5">
    <source>
        <dbReference type="EMBL" id="KAA0721749.1"/>
    </source>
</evidence>
<dbReference type="FunFam" id="3.40.50.300:FF:000366">
    <property type="entry name" value="GTPase, IMAP family member 2"/>
    <property type="match status" value="1"/>
</dbReference>
<dbReference type="CDD" id="cd01852">
    <property type="entry name" value="AIG1"/>
    <property type="match status" value="1"/>
</dbReference>
<proteinExistence type="inferred from homology"/>
<keyword evidence="2" id="KW-0547">Nucleotide-binding</keyword>